<dbReference type="AlphaFoldDB" id="A0A0M1VSX1"/>
<protein>
    <submittedName>
        <fullName evidence="8">Signal peptide peptidase SppA, 67K type</fullName>
    </submittedName>
</protein>
<feature type="active site" description="Proton donor/acceptor" evidence="5">
    <location>
        <position position="182"/>
    </location>
</feature>
<gene>
    <name evidence="8" type="ORF">FSCG_00389</name>
</gene>
<comment type="caution">
    <text evidence="8">The sequence shown here is derived from an EMBL/GenBank/DDBJ whole genome shotgun (WGS) entry which is preliminary data.</text>
</comment>
<dbReference type="Proteomes" id="UP000004925">
    <property type="component" value="Unassembled WGS sequence"/>
</dbReference>
<dbReference type="EMBL" id="ACDE02000013">
    <property type="protein sequence ID" value="EEO39676.1"/>
    <property type="molecule type" value="Genomic_DNA"/>
</dbReference>
<sequence length="551" mass="62370">MFVLSALLQAVIVSIVVIIVILILILLILGKFKGKSKVSLKGVKTVVFNLNELVEDYMISTISVNKALSHEALLKALEHLADDKKIEKIIIDIDEIDLSRVHIEEIKEIFEKLSVDKEIIAIGTTFDEYSYQVALLANKIYMLNTKQSCLYFRGYEYKEPYFKNILATLGVTVNTLHIGDYKVSGESFSNDKMSEEKKESLINIKETLFQNFINLVKEKRKVDITNEILSGDLIFANSEKAIQLGLIDGLSTYEEIGIDYNEDTVDILEYVSAYKRKKNKSKNTIAVINLEGEIDTRESKESIINYDNVVEKLDELEDIKNLKGLVLRINSPGGSALESEKIYQKLKKLEVPIYISMGDLCASGGYYIATVGKKLFANPVTLTGSIGVVVLYPEFTETINKLKVNMEGFSKGKGFDIFDVFSKLSEESKEKIIYSMNEVYSEFKEHVIQARNISEEDLEKIAGGRVWLGNQAKENGLVDELGSLNDCIDSLAKDLELKDFKLTYIRGRKSIMEIVSAMKPQFIKSDIIEKIEMLKSYSNKILYYGENLENF</sequence>
<keyword evidence="6" id="KW-0812">Transmembrane</keyword>
<keyword evidence="6" id="KW-1133">Transmembrane helix</keyword>
<evidence type="ECO:0000313" key="8">
    <source>
        <dbReference type="EMBL" id="EEO39676.1"/>
    </source>
</evidence>
<evidence type="ECO:0000259" key="7">
    <source>
        <dbReference type="Pfam" id="PF01343"/>
    </source>
</evidence>
<feature type="transmembrane region" description="Helical" evidence="6">
    <location>
        <begin position="6"/>
        <end position="29"/>
    </location>
</feature>
<dbReference type="NCBIfam" id="TIGR00706">
    <property type="entry name" value="SppA_dom"/>
    <property type="match status" value="1"/>
</dbReference>
<evidence type="ECO:0000256" key="3">
    <source>
        <dbReference type="ARBA" id="ARBA00022801"/>
    </source>
</evidence>
<dbReference type="Gene3D" id="6.20.330.10">
    <property type="match status" value="2"/>
</dbReference>
<dbReference type="GO" id="GO:0016020">
    <property type="term" value="C:membrane"/>
    <property type="evidence" value="ECO:0007669"/>
    <property type="project" value="InterPro"/>
</dbReference>
<organism evidence="8 9">
    <name type="scientific">Fusobacterium vincentii 4_1_13</name>
    <dbReference type="NCBI Taxonomy" id="469606"/>
    <lineage>
        <taxon>Bacteria</taxon>
        <taxon>Fusobacteriati</taxon>
        <taxon>Fusobacteriota</taxon>
        <taxon>Fusobacteriia</taxon>
        <taxon>Fusobacteriales</taxon>
        <taxon>Fusobacteriaceae</taxon>
        <taxon>Fusobacterium</taxon>
    </lineage>
</organism>
<dbReference type="InterPro" id="IPR004634">
    <property type="entry name" value="Pept_S49_pIV"/>
</dbReference>
<dbReference type="SUPFAM" id="SSF52096">
    <property type="entry name" value="ClpP/crotonase"/>
    <property type="match status" value="2"/>
</dbReference>
<dbReference type="eggNOG" id="COG0616">
    <property type="taxonomic scope" value="Bacteria"/>
</dbReference>
<keyword evidence="4" id="KW-0720">Serine protease</keyword>
<keyword evidence="6" id="KW-0472">Membrane</keyword>
<dbReference type="InterPro" id="IPR029045">
    <property type="entry name" value="ClpP/crotonase-like_dom_sf"/>
</dbReference>
<evidence type="ECO:0000256" key="1">
    <source>
        <dbReference type="ARBA" id="ARBA00008683"/>
    </source>
</evidence>
<dbReference type="PANTHER" id="PTHR33209">
    <property type="entry name" value="PROTEASE 4"/>
    <property type="match status" value="1"/>
</dbReference>
<evidence type="ECO:0000256" key="5">
    <source>
        <dbReference type="PIRSR" id="PIRSR001217-1"/>
    </source>
</evidence>
<reference evidence="8 9" key="1">
    <citation type="submission" date="2011-10" db="EMBL/GenBank/DDBJ databases">
        <title>The Genome Sequence of Fusobacterium sp. 4_1_13.</title>
        <authorList>
            <consortium name="The Broad Institute Genome Sequencing Platform"/>
            <person name="Earl A."/>
            <person name="Ward D."/>
            <person name="Feldgarden M."/>
            <person name="Gevers D."/>
            <person name="Strauss J."/>
            <person name="Ambrose C."/>
            <person name="Allen-Vercoe E."/>
            <person name="Young S.K."/>
            <person name="Zeng Q."/>
            <person name="Gargeya S."/>
            <person name="Fitzgerald M."/>
            <person name="Haas B."/>
            <person name="Abouelleil A."/>
            <person name="Alvarado L."/>
            <person name="Arachchi H.M."/>
            <person name="Berlin A."/>
            <person name="Brown A."/>
            <person name="Chapman S.B."/>
            <person name="Chen Z."/>
            <person name="Dunbar C."/>
            <person name="Freedman E."/>
            <person name="Gearin G."/>
            <person name="Goldberg J."/>
            <person name="Griggs A."/>
            <person name="Gujja S."/>
            <person name="Heiman D."/>
            <person name="Howarth C."/>
            <person name="Larson L."/>
            <person name="Lui A."/>
            <person name="MacDonald P.J."/>
            <person name="Montmayeur A."/>
            <person name="Murphy C."/>
            <person name="Neiman D."/>
            <person name="Pearson M."/>
            <person name="Priest M."/>
            <person name="Roberts A."/>
            <person name="Saif S."/>
            <person name="Shea T."/>
            <person name="Shenoy N."/>
            <person name="Sisk P."/>
            <person name="Stolte C."/>
            <person name="Sykes S."/>
            <person name="Wortman J."/>
            <person name="Nusbaum C."/>
            <person name="Birren B."/>
        </authorList>
    </citation>
    <scope>NUCLEOTIDE SEQUENCE [LARGE SCALE GENOMIC DNA]</scope>
    <source>
        <strain evidence="8 9">4_1_13</strain>
    </source>
</reference>
<dbReference type="PANTHER" id="PTHR33209:SF1">
    <property type="entry name" value="PEPTIDASE S49 DOMAIN-CONTAINING PROTEIN"/>
    <property type="match status" value="1"/>
</dbReference>
<dbReference type="InterPro" id="IPR002142">
    <property type="entry name" value="Peptidase_S49"/>
</dbReference>
<dbReference type="Pfam" id="PF01343">
    <property type="entry name" value="Peptidase_S49"/>
    <property type="match status" value="2"/>
</dbReference>
<dbReference type="HOGENOM" id="CLU_008856_1_1_0"/>
<dbReference type="CDD" id="cd07023">
    <property type="entry name" value="S49_Sppa_N_C"/>
    <property type="match status" value="1"/>
</dbReference>
<dbReference type="Gene3D" id="3.90.226.10">
    <property type="entry name" value="2-enoyl-CoA Hydratase, Chain A, domain 1"/>
    <property type="match status" value="2"/>
</dbReference>
<dbReference type="InterPro" id="IPR047272">
    <property type="entry name" value="S49_SppA_C"/>
</dbReference>
<comment type="similarity">
    <text evidence="1">Belongs to the peptidase S49 family.</text>
</comment>
<accession>A0A0M1VSX1</accession>
<evidence type="ECO:0000256" key="2">
    <source>
        <dbReference type="ARBA" id="ARBA00022670"/>
    </source>
</evidence>
<dbReference type="InterPro" id="IPR004635">
    <property type="entry name" value="Pept_S49_SppA"/>
</dbReference>
<dbReference type="GO" id="GO:0006465">
    <property type="term" value="P:signal peptide processing"/>
    <property type="evidence" value="ECO:0007669"/>
    <property type="project" value="InterPro"/>
</dbReference>
<name>A0A0M1VSX1_FUSVC</name>
<evidence type="ECO:0000256" key="4">
    <source>
        <dbReference type="ARBA" id="ARBA00022825"/>
    </source>
</evidence>
<proteinExistence type="inferred from homology"/>
<evidence type="ECO:0000256" key="6">
    <source>
        <dbReference type="SAM" id="Phobius"/>
    </source>
</evidence>
<evidence type="ECO:0000313" key="9">
    <source>
        <dbReference type="Proteomes" id="UP000004925"/>
    </source>
</evidence>
<dbReference type="GO" id="GO:0008236">
    <property type="term" value="F:serine-type peptidase activity"/>
    <property type="evidence" value="ECO:0007669"/>
    <property type="project" value="UniProtKB-KW"/>
</dbReference>
<keyword evidence="2" id="KW-0645">Protease</keyword>
<feature type="domain" description="Peptidase S49" evidence="7">
    <location>
        <begin position="116"/>
        <end position="256"/>
    </location>
</feature>
<feature type="domain" description="Peptidase S49" evidence="7">
    <location>
        <begin position="347"/>
        <end position="497"/>
    </location>
</feature>
<keyword evidence="3" id="KW-0378">Hydrolase</keyword>
<feature type="active site" description="Nucleophile" evidence="5">
    <location>
        <position position="363"/>
    </location>
</feature>
<dbReference type="RefSeq" id="WP_008802579.1">
    <property type="nucleotide sequence ID" value="NZ_KQ235735.1"/>
</dbReference>
<dbReference type="PIRSF" id="PIRSF001217">
    <property type="entry name" value="Protease_4_SppA"/>
    <property type="match status" value="1"/>
</dbReference>